<evidence type="ECO:0000313" key="3">
    <source>
        <dbReference type="Proteomes" id="UP000654918"/>
    </source>
</evidence>
<keyword evidence="3" id="KW-1185">Reference proteome</keyword>
<feature type="region of interest" description="Disordered" evidence="1">
    <location>
        <begin position="81"/>
        <end position="218"/>
    </location>
</feature>
<dbReference type="Proteomes" id="UP000654918">
    <property type="component" value="Unassembled WGS sequence"/>
</dbReference>
<organism evidence="2 3">
    <name type="scientific">Colletotrichum plurivorum</name>
    <dbReference type="NCBI Taxonomy" id="2175906"/>
    <lineage>
        <taxon>Eukaryota</taxon>
        <taxon>Fungi</taxon>
        <taxon>Dikarya</taxon>
        <taxon>Ascomycota</taxon>
        <taxon>Pezizomycotina</taxon>
        <taxon>Sordariomycetes</taxon>
        <taxon>Hypocreomycetidae</taxon>
        <taxon>Glomerellales</taxon>
        <taxon>Glomerellaceae</taxon>
        <taxon>Colletotrichum</taxon>
        <taxon>Colletotrichum orchidearum species complex</taxon>
    </lineage>
</organism>
<accession>A0A8H6NJZ2</accession>
<comment type="caution">
    <text evidence="2">The sequence shown here is derived from an EMBL/GenBank/DDBJ whole genome shotgun (WGS) entry which is preliminary data.</text>
</comment>
<dbReference type="EMBL" id="WIGO01000041">
    <property type="protein sequence ID" value="KAF6835276.1"/>
    <property type="molecule type" value="Genomic_DNA"/>
</dbReference>
<protein>
    <submittedName>
        <fullName evidence="2">Uncharacterized protein</fullName>
    </submittedName>
</protein>
<sequence length="435" mass="48795">MVLPSLMSVRDPVLPNTCLFRLCRQLFEVASNFNNGDRKGNAFSDVDELGSPYQVLEVVNAILGCFGKTLTVLDIHPQQPPSHIEYKLPTMEPRASSPPPNGVTNPPEPRSSSPPPNGVANAPETRSSSPPPQPDGEPDAIQPRPATPPPQDGFIGLGPRSFPLFPRVEPHANGPLSSSPPFPSDEPDATEPKAAEPDAAEPRATDHEPRHNDVDRPVPAKWDFGLGYLGGTEPKWKFKISEDSLKPDASHETFFAAWRQSITPRGLLRKKIDREEVRLLKMARVRAALHSVTQDHDALCREWCSKKVENFNSVTAQDLIRYSPPLPSSTDDRPLRYLFTARPSCNPIFRPVAIYEADGRVHAIYIEFRQCDYRDVEKPSWTRKSWRTCVEFDSDGLFKKTESFLMRNEKVFKGPQAEMMKFANRVEEVGTDYVF</sequence>
<evidence type="ECO:0000256" key="1">
    <source>
        <dbReference type="SAM" id="MobiDB-lite"/>
    </source>
</evidence>
<dbReference type="AlphaFoldDB" id="A0A8H6NJZ2"/>
<reference evidence="2" key="1">
    <citation type="journal article" date="2020" name="Phytopathology">
        <title>Genome Sequence Resources of Colletotrichum truncatum, C. plurivorum, C. musicola, and C. sojae: Four Species Pathogenic to Soybean (Glycine max).</title>
        <authorList>
            <person name="Rogerio F."/>
            <person name="Boufleur T.R."/>
            <person name="Ciampi-Guillardi M."/>
            <person name="Sukno S.A."/>
            <person name="Thon M.R."/>
            <person name="Massola Junior N.S."/>
            <person name="Baroncelli R."/>
        </authorList>
    </citation>
    <scope>NUCLEOTIDE SEQUENCE</scope>
    <source>
        <strain evidence="2">LFN00145</strain>
    </source>
</reference>
<name>A0A8H6NJZ2_9PEZI</name>
<feature type="compositionally biased region" description="Basic and acidic residues" evidence="1">
    <location>
        <begin position="190"/>
        <end position="218"/>
    </location>
</feature>
<feature type="compositionally biased region" description="Pro residues" evidence="1">
    <location>
        <begin position="96"/>
        <end position="117"/>
    </location>
</feature>
<gene>
    <name evidence="2" type="ORF">CPLU01_04356</name>
</gene>
<proteinExistence type="predicted"/>
<evidence type="ECO:0000313" key="2">
    <source>
        <dbReference type="EMBL" id="KAF6835276.1"/>
    </source>
</evidence>